<feature type="region of interest" description="Disordered" evidence="1">
    <location>
        <begin position="33"/>
        <end position="164"/>
    </location>
</feature>
<name>A0ABD0YJP3_9HEMI</name>
<organism evidence="2 3">
    <name type="scientific">Ranatra chinensis</name>
    <dbReference type="NCBI Taxonomy" id="642074"/>
    <lineage>
        <taxon>Eukaryota</taxon>
        <taxon>Metazoa</taxon>
        <taxon>Ecdysozoa</taxon>
        <taxon>Arthropoda</taxon>
        <taxon>Hexapoda</taxon>
        <taxon>Insecta</taxon>
        <taxon>Pterygota</taxon>
        <taxon>Neoptera</taxon>
        <taxon>Paraneoptera</taxon>
        <taxon>Hemiptera</taxon>
        <taxon>Heteroptera</taxon>
        <taxon>Panheteroptera</taxon>
        <taxon>Nepomorpha</taxon>
        <taxon>Nepidae</taxon>
        <taxon>Ranatrinae</taxon>
        <taxon>Ranatra</taxon>
    </lineage>
</organism>
<sequence length="164" mass="19677">MASKRRNMSYENEKRETTEIDYLQSEMVRRMVDETKKKTRLKRENSTPQRVLGRMRRRRKNPDWSGATSRMASEPAKPNRAGMCVLGNRPANSGRKRRKERRERRKERRKRRKERRERKRGRELEEQEREGSRKESERTRSRGVGGTQRRGGTQHNKSDPTTSH</sequence>
<gene>
    <name evidence="2" type="ORF">AAG570_011123</name>
</gene>
<feature type="compositionally biased region" description="Basic and acidic residues" evidence="1">
    <location>
        <begin position="120"/>
        <end position="140"/>
    </location>
</feature>
<dbReference type="AlphaFoldDB" id="A0ABD0YJP3"/>
<evidence type="ECO:0000313" key="2">
    <source>
        <dbReference type="EMBL" id="KAL1131506.1"/>
    </source>
</evidence>
<dbReference type="EMBL" id="JBFDAA010000006">
    <property type="protein sequence ID" value="KAL1131506.1"/>
    <property type="molecule type" value="Genomic_DNA"/>
</dbReference>
<feature type="region of interest" description="Disordered" evidence="1">
    <location>
        <begin position="1"/>
        <end position="21"/>
    </location>
</feature>
<keyword evidence="3" id="KW-1185">Reference proteome</keyword>
<evidence type="ECO:0000256" key="1">
    <source>
        <dbReference type="SAM" id="MobiDB-lite"/>
    </source>
</evidence>
<proteinExistence type="predicted"/>
<protein>
    <submittedName>
        <fullName evidence="2">Uncharacterized protein</fullName>
    </submittedName>
</protein>
<dbReference type="Proteomes" id="UP001558652">
    <property type="component" value="Unassembled WGS sequence"/>
</dbReference>
<reference evidence="2 3" key="1">
    <citation type="submission" date="2024-07" db="EMBL/GenBank/DDBJ databases">
        <title>Chromosome-level genome assembly of the water stick insect Ranatra chinensis (Heteroptera: Nepidae).</title>
        <authorList>
            <person name="Liu X."/>
        </authorList>
    </citation>
    <scope>NUCLEOTIDE SEQUENCE [LARGE SCALE GENOMIC DNA]</scope>
    <source>
        <strain evidence="2">Cailab_2021Rc</strain>
        <tissue evidence="2">Muscle</tissue>
    </source>
</reference>
<feature type="compositionally biased region" description="Basic residues" evidence="1">
    <location>
        <begin position="94"/>
        <end position="119"/>
    </location>
</feature>
<evidence type="ECO:0000313" key="3">
    <source>
        <dbReference type="Proteomes" id="UP001558652"/>
    </source>
</evidence>
<accession>A0ABD0YJP3</accession>
<comment type="caution">
    <text evidence="2">The sequence shown here is derived from an EMBL/GenBank/DDBJ whole genome shotgun (WGS) entry which is preliminary data.</text>
</comment>